<reference evidence="2 3" key="1">
    <citation type="submission" date="2019-04" db="EMBL/GenBank/DDBJ databases">
        <title>Friends and foes A comparative genomics study of 23 Aspergillus species from section Flavi.</title>
        <authorList>
            <consortium name="DOE Joint Genome Institute"/>
            <person name="Kjaerbolling I."/>
            <person name="Vesth T."/>
            <person name="Frisvad J.C."/>
            <person name="Nybo J.L."/>
            <person name="Theobald S."/>
            <person name="Kildgaard S."/>
            <person name="Isbrandt T."/>
            <person name="Kuo A."/>
            <person name="Sato A."/>
            <person name="Lyhne E.K."/>
            <person name="Kogle M.E."/>
            <person name="Wiebenga A."/>
            <person name="Kun R.S."/>
            <person name="Lubbers R.J."/>
            <person name="Makela M.R."/>
            <person name="Barry K."/>
            <person name="Chovatia M."/>
            <person name="Clum A."/>
            <person name="Daum C."/>
            <person name="Haridas S."/>
            <person name="He G."/>
            <person name="LaButti K."/>
            <person name="Lipzen A."/>
            <person name="Mondo S."/>
            <person name="Riley R."/>
            <person name="Salamov A."/>
            <person name="Simmons B.A."/>
            <person name="Magnuson J.K."/>
            <person name="Henrissat B."/>
            <person name="Mortensen U.H."/>
            <person name="Larsen T.O."/>
            <person name="Devries R.P."/>
            <person name="Grigoriev I.V."/>
            <person name="Machida M."/>
            <person name="Baker S.E."/>
            <person name="Andersen M.R."/>
        </authorList>
    </citation>
    <scope>NUCLEOTIDE SEQUENCE [LARGE SCALE GENOMIC DNA]</scope>
    <source>
        <strain evidence="2 3">IBT 18842</strain>
    </source>
</reference>
<dbReference type="AlphaFoldDB" id="A0A5N6TRV0"/>
<feature type="region of interest" description="Disordered" evidence="1">
    <location>
        <begin position="1"/>
        <end position="32"/>
    </location>
</feature>
<gene>
    <name evidence="2" type="ORF">BDV25DRAFT_130722</name>
</gene>
<evidence type="ECO:0000256" key="1">
    <source>
        <dbReference type="SAM" id="MobiDB-lite"/>
    </source>
</evidence>
<accession>A0A5N6TRV0</accession>
<keyword evidence="3" id="KW-1185">Reference proteome</keyword>
<evidence type="ECO:0000313" key="3">
    <source>
        <dbReference type="Proteomes" id="UP000325780"/>
    </source>
</evidence>
<dbReference type="EMBL" id="ML742138">
    <property type="protein sequence ID" value="KAE8149007.1"/>
    <property type="molecule type" value="Genomic_DNA"/>
</dbReference>
<name>A0A5N6TRV0_ASPAV</name>
<organism evidence="2 3">
    <name type="scientific">Aspergillus avenaceus</name>
    <dbReference type="NCBI Taxonomy" id="36643"/>
    <lineage>
        <taxon>Eukaryota</taxon>
        <taxon>Fungi</taxon>
        <taxon>Dikarya</taxon>
        <taxon>Ascomycota</taxon>
        <taxon>Pezizomycotina</taxon>
        <taxon>Eurotiomycetes</taxon>
        <taxon>Eurotiomycetidae</taxon>
        <taxon>Eurotiales</taxon>
        <taxon>Aspergillaceae</taxon>
        <taxon>Aspergillus</taxon>
        <taxon>Aspergillus subgen. Circumdati</taxon>
    </lineage>
</organism>
<dbReference type="OrthoDB" id="4160190at2759"/>
<dbReference type="Proteomes" id="UP000325780">
    <property type="component" value="Unassembled WGS sequence"/>
</dbReference>
<sequence>MSRPQSLFDEEDWPLPPARRESTVSFSTQSSSSASFVSSTFHQSPLSITTSSSPGRSRQTSCHSMYDEVIRLPLNPSVTVSFVRNHKKFKLRYTYIDIRKDATGSLRALELGSDNSQQSPFIHTFNTAKIPIPHLEHPKLPDEPSLRISFMEEQTVQSAHTVFTSRLSYIFEDWKDCIQFQELILAAKVEFIAGIAEAKSKGRGEECFSQNLRILRGKNGTQVLLFFANSRELRRYVNIPIHCIESVQPPKKAGKPVVLHLLPNFDHLSQMRTLQISFLDDGDSRTFCQFLANHAR</sequence>
<feature type="compositionally biased region" description="Low complexity" evidence="1">
    <location>
        <begin position="23"/>
        <end position="32"/>
    </location>
</feature>
<evidence type="ECO:0000313" key="2">
    <source>
        <dbReference type="EMBL" id="KAE8149007.1"/>
    </source>
</evidence>
<protein>
    <submittedName>
        <fullName evidence="2">Uncharacterized protein</fullName>
    </submittedName>
</protein>
<proteinExistence type="predicted"/>